<accession>A0A1I4RUB0</accession>
<dbReference type="OrthoDB" id="6354562at2"/>
<name>A0A1I4RUB0_9GAMM</name>
<gene>
    <name evidence="1" type="ORF">SAMN04487961_0680</name>
</gene>
<reference evidence="2" key="1">
    <citation type="submission" date="2016-10" db="EMBL/GenBank/DDBJ databases">
        <authorList>
            <person name="Varghese N."/>
            <person name="Submissions S."/>
        </authorList>
    </citation>
    <scope>NUCLEOTIDE SEQUENCE [LARGE SCALE GENOMIC DNA]</scope>
    <source>
        <strain evidence="2">CGMCC 1.6775</strain>
    </source>
</reference>
<dbReference type="AlphaFoldDB" id="A0A1I4RUB0"/>
<sequence length="342" mass="37612">MRHSCIFAVFSLALVNLGGCGLEDTGPSALNPATNVDPVFSSFTLTEQTSTTLFHDLSLAVEPATSDNSQASAMARDIRQQLSAFLTIAYNEVTPPTIASVRNPLDLMRRVIGEGEIANFVEARQYISDRIDAGEAGEYSNTTNDVSVRFTDQGAFEEGLPVADYEWRYPIVKWVYTPDTSNLVTRVFTWVSSGTFPEGSTRPSATLGTEFLPRDFLTTGYNDQARLHSEGSIVIEGEREMAFVREYDGLNTDTINIDGTDIGTNQGTTGGPEFSFAGETVDCLKIRMLYAEQRVEVFTSLDQPPRVENPDNPGELMSNPDYCLNRDASTHSYQAMNTGLRI</sequence>
<evidence type="ECO:0000313" key="2">
    <source>
        <dbReference type="Proteomes" id="UP000199339"/>
    </source>
</evidence>
<evidence type="ECO:0000313" key="1">
    <source>
        <dbReference type="EMBL" id="SFM55590.1"/>
    </source>
</evidence>
<proteinExistence type="predicted"/>
<keyword evidence="2" id="KW-1185">Reference proteome</keyword>
<dbReference type="EMBL" id="FOUR01000001">
    <property type="protein sequence ID" value="SFM55590.1"/>
    <property type="molecule type" value="Genomic_DNA"/>
</dbReference>
<dbReference type="RefSeq" id="WP_091998624.1">
    <property type="nucleotide sequence ID" value="NZ_FOUR01000001.1"/>
</dbReference>
<dbReference type="Proteomes" id="UP000199339">
    <property type="component" value="Unassembled WGS sequence"/>
</dbReference>
<organism evidence="1 2">
    <name type="scientific">Marinobacter pelagius</name>
    <dbReference type="NCBI Taxonomy" id="379482"/>
    <lineage>
        <taxon>Bacteria</taxon>
        <taxon>Pseudomonadati</taxon>
        <taxon>Pseudomonadota</taxon>
        <taxon>Gammaproteobacteria</taxon>
        <taxon>Pseudomonadales</taxon>
        <taxon>Marinobacteraceae</taxon>
        <taxon>Marinobacter</taxon>
    </lineage>
</organism>
<protein>
    <submittedName>
        <fullName evidence="1">Uncharacterized protein</fullName>
    </submittedName>
</protein>